<comment type="similarity">
    <text evidence="2">Belongs to the cytochrome P450 family.</text>
</comment>
<dbReference type="GeneID" id="36558461"/>
<dbReference type="PRINTS" id="PR00465">
    <property type="entry name" value="EP450IV"/>
</dbReference>
<protein>
    <submittedName>
        <fullName evidence="10">Cytochrome P450</fullName>
    </submittedName>
</protein>
<dbReference type="InterPro" id="IPR036396">
    <property type="entry name" value="Cyt_P450_sf"/>
</dbReference>
<evidence type="ECO:0000256" key="6">
    <source>
        <dbReference type="ARBA" id="ARBA00023004"/>
    </source>
</evidence>
<dbReference type="OrthoDB" id="1844152at2759"/>
<dbReference type="InterPro" id="IPR001128">
    <property type="entry name" value="Cyt_P450"/>
</dbReference>
<dbReference type="GO" id="GO:0020037">
    <property type="term" value="F:heme binding"/>
    <property type="evidence" value="ECO:0007669"/>
    <property type="project" value="InterPro"/>
</dbReference>
<dbReference type="Proteomes" id="UP000234275">
    <property type="component" value="Unassembled WGS sequence"/>
</dbReference>
<organism evidence="10 11">
    <name type="scientific">Aspergillus steynii IBT 23096</name>
    <dbReference type="NCBI Taxonomy" id="1392250"/>
    <lineage>
        <taxon>Eukaryota</taxon>
        <taxon>Fungi</taxon>
        <taxon>Dikarya</taxon>
        <taxon>Ascomycota</taxon>
        <taxon>Pezizomycotina</taxon>
        <taxon>Eurotiomycetes</taxon>
        <taxon>Eurotiomycetidae</taxon>
        <taxon>Eurotiales</taxon>
        <taxon>Aspergillaceae</taxon>
        <taxon>Aspergillus</taxon>
        <taxon>Aspergillus subgen. Circumdati</taxon>
    </lineage>
</organism>
<evidence type="ECO:0000256" key="4">
    <source>
        <dbReference type="ARBA" id="ARBA00022723"/>
    </source>
</evidence>
<evidence type="ECO:0000256" key="3">
    <source>
        <dbReference type="ARBA" id="ARBA00022617"/>
    </source>
</evidence>
<dbReference type="PANTHER" id="PTHR46206:SF1">
    <property type="entry name" value="P450, PUTATIVE (EUROFUNG)-RELATED"/>
    <property type="match status" value="1"/>
</dbReference>
<keyword evidence="9" id="KW-1133">Transmembrane helix</keyword>
<keyword evidence="9" id="KW-0472">Membrane</keyword>
<keyword evidence="4 8" id="KW-0479">Metal-binding</keyword>
<evidence type="ECO:0000256" key="8">
    <source>
        <dbReference type="PIRSR" id="PIRSR602403-1"/>
    </source>
</evidence>
<dbReference type="GO" id="GO:0004497">
    <property type="term" value="F:monooxygenase activity"/>
    <property type="evidence" value="ECO:0007669"/>
    <property type="project" value="UniProtKB-KW"/>
</dbReference>
<sequence>MLKVQALLQDVQIRVDGQLLPLIGCATLVLALVPVLYIALEQDIGIPLVRDTGKKRFQLSTFIAYFFHADDVLREAYDTYLKHGRICRIPDKSFGTMIVLPNCHMRWMLSQPQSALDTREAIVDIVQARWTVGHERYFTDEWHPGLLRRSTRSFMETEIPNFQEELELSLSSILGKDETNWKEVNLAKAVKLILIRSTSRYIVGSPLCGDDKFIKWTLIFMEVITPVGEILRPMPQIFVQIIGRVLAIPRSMVIGKLKGLLQSTYDERLNGLKNGQKPEDGPKDFLQHLMRQLYEAKSPDLNLHFVTTHIVIFLMAASVQLYMLTPHIIFDMLASDHEYGTMSQVQEELNENFGPAKKNEPRWTRNDASKLIKLDSILRESLRLNPLLSNSMSRKVMVSGLQTPDGYTLPKGSTVALLARTVQKDPDIYPEPEKFVPFRFAGPDGKRLGVTSSEFLAFGHAQYGCPGRFLVAVELKMLLAYLFRHYEVELPAEYDGKRPPAMWITDMKIPPQNGKIRLRKKPLSEI</sequence>
<feature type="transmembrane region" description="Helical" evidence="9">
    <location>
        <begin position="20"/>
        <end position="40"/>
    </location>
</feature>
<evidence type="ECO:0000256" key="9">
    <source>
        <dbReference type="SAM" id="Phobius"/>
    </source>
</evidence>
<dbReference type="AlphaFoldDB" id="A0A2I2GDH9"/>
<dbReference type="PANTHER" id="PTHR46206">
    <property type="entry name" value="CYTOCHROME P450"/>
    <property type="match status" value="1"/>
</dbReference>
<dbReference type="RefSeq" id="XP_024706169.1">
    <property type="nucleotide sequence ID" value="XM_024850762.1"/>
</dbReference>
<evidence type="ECO:0000256" key="2">
    <source>
        <dbReference type="ARBA" id="ARBA00010617"/>
    </source>
</evidence>
<dbReference type="CDD" id="cd11041">
    <property type="entry name" value="CYP503A1-like"/>
    <property type="match status" value="1"/>
</dbReference>
<evidence type="ECO:0000256" key="7">
    <source>
        <dbReference type="ARBA" id="ARBA00023033"/>
    </source>
</evidence>
<keyword evidence="9" id="KW-0812">Transmembrane</keyword>
<dbReference type="VEuPathDB" id="FungiDB:P170DRAFT_446076"/>
<accession>A0A2I2GDH9</accession>
<feature type="transmembrane region" description="Helical" evidence="9">
    <location>
        <begin position="301"/>
        <end position="323"/>
    </location>
</feature>
<evidence type="ECO:0000313" key="11">
    <source>
        <dbReference type="Proteomes" id="UP000234275"/>
    </source>
</evidence>
<keyword evidence="3 8" id="KW-0349">Heme</keyword>
<evidence type="ECO:0000256" key="1">
    <source>
        <dbReference type="ARBA" id="ARBA00001971"/>
    </source>
</evidence>
<comment type="caution">
    <text evidence="10">The sequence shown here is derived from an EMBL/GenBank/DDBJ whole genome shotgun (WGS) entry which is preliminary data.</text>
</comment>
<dbReference type="Pfam" id="PF00067">
    <property type="entry name" value="p450"/>
    <property type="match status" value="1"/>
</dbReference>
<keyword evidence="11" id="KW-1185">Reference proteome</keyword>
<gene>
    <name evidence="10" type="ORF">P170DRAFT_446076</name>
</gene>
<name>A0A2I2GDH9_9EURO</name>
<reference evidence="10 11" key="1">
    <citation type="submission" date="2016-12" db="EMBL/GenBank/DDBJ databases">
        <title>The genomes of Aspergillus section Nigri reveals drivers in fungal speciation.</title>
        <authorList>
            <consortium name="DOE Joint Genome Institute"/>
            <person name="Vesth T.C."/>
            <person name="Nybo J."/>
            <person name="Theobald S."/>
            <person name="Brandl J."/>
            <person name="Frisvad J.C."/>
            <person name="Nielsen K.F."/>
            <person name="Lyhne E.K."/>
            <person name="Kogle M.E."/>
            <person name="Kuo A."/>
            <person name="Riley R."/>
            <person name="Clum A."/>
            <person name="Nolan M."/>
            <person name="Lipzen A."/>
            <person name="Salamov A."/>
            <person name="Henrissat B."/>
            <person name="Wiebenga A."/>
            <person name="De Vries R.P."/>
            <person name="Grigoriev I.V."/>
            <person name="Mortensen U.H."/>
            <person name="Andersen M.R."/>
            <person name="Baker S.E."/>
        </authorList>
    </citation>
    <scope>NUCLEOTIDE SEQUENCE [LARGE SCALE GENOMIC DNA]</scope>
    <source>
        <strain evidence="10 11">IBT 23096</strain>
    </source>
</reference>
<dbReference type="SUPFAM" id="SSF48264">
    <property type="entry name" value="Cytochrome P450"/>
    <property type="match status" value="1"/>
</dbReference>
<comment type="cofactor">
    <cofactor evidence="1 8">
        <name>heme</name>
        <dbReference type="ChEBI" id="CHEBI:30413"/>
    </cofactor>
</comment>
<dbReference type="InterPro" id="IPR002403">
    <property type="entry name" value="Cyt_P450_E_grp-IV"/>
</dbReference>
<dbReference type="EMBL" id="MSFO01000003">
    <property type="protein sequence ID" value="PLB50867.1"/>
    <property type="molecule type" value="Genomic_DNA"/>
</dbReference>
<proteinExistence type="inferred from homology"/>
<keyword evidence="7" id="KW-0503">Monooxygenase</keyword>
<dbReference type="GO" id="GO:0019748">
    <property type="term" value="P:secondary metabolic process"/>
    <property type="evidence" value="ECO:0007669"/>
    <property type="project" value="UniProtKB-ARBA"/>
</dbReference>
<dbReference type="Gene3D" id="1.10.630.10">
    <property type="entry name" value="Cytochrome P450"/>
    <property type="match status" value="1"/>
</dbReference>
<evidence type="ECO:0000313" key="10">
    <source>
        <dbReference type="EMBL" id="PLB50867.1"/>
    </source>
</evidence>
<dbReference type="GO" id="GO:0016705">
    <property type="term" value="F:oxidoreductase activity, acting on paired donors, with incorporation or reduction of molecular oxygen"/>
    <property type="evidence" value="ECO:0007669"/>
    <property type="project" value="InterPro"/>
</dbReference>
<evidence type="ECO:0000256" key="5">
    <source>
        <dbReference type="ARBA" id="ARBA00023002"/>
    </source>
</evidence>
<dbReference type="STRING" id="1392250.A0A2I2GDH9"/>
<feature type="binding site" description="axial binding residue" evidence="8">
    <location>
        <position position="465"/>
    </location>
    <ligand>
        <name>heme</name>
        <dbReference type="ChEBI" id="CHEBI:30413"/>
    </ligand>
    <ligandPart>
        <name>Fe</name>
        <dbReference type="ChEBI" id="CHEBI:18248"/>
    </ligandPart>
</feature>
<keyword evidence="5" id="KW-0560">Oxidoreductase</keyword>
<keyword evidence="6 8" id="KW-0408">Iron</keyword>
<dbReference type="GO" id="GO:0005506">
    <property type="term" value="F:iron ion binding"/>
    <property type="evidence" value="ECO:0007669"/>
    <property type="project" value="InterPro"/>
</dbReference>